<dbReference type="UCSC" id="F07B7.14">
    <property type="organism name" value="c. elegans"/>
</dbReference>
<dbReference type="AGR" id="WB:WBGene00021108"/>
<name>Q9N5A7_CAEEL</name>
<dbReference type="PANTHER" id="PTHR21453">
    <property type="entry name" value="DUF19 DOMAIN-CONTAINING PROTEIN-RELATED-RELATED"/>
    <property type="match status" value="1"/>
</dbReference>
<evidence type="ECO:0000313" key="5">
    <source>
        <dbReference type="WormBase" id="F07B7.14"/>
    </source>
</evidence>
<dbReference type="EMBL" id="BX284605">
    <property type="protein sequence ID" value="CCD62324.3"/>
    <property type="molecule type" value="Genomic_DNA"/>
</dbReference>
<evidence type="ECO:0000313" key="2">
    <source>
        <dbReference type="EMBL" id="CCD62324.3"/>
    </source>
</evidence>
<evidence type="ECO:0000259" key="1">
    <source>
        <dbReference type="Pfam" id="PF01579"/>
    </source>
</evidence>
<dbReference type="HOGENOM" id="CLU_078890_3_0_1"/>
<dbReference type="WormBase" id="W09B7.3">
    <property type="protein sequence ID" value="CE52359"/>
    <property type="gene ID" value="WBGene00021108"/>
</dbReference>
<dbReference type="InterPro" id="IPR002542">
    <property type="entry name" value="T20D4.11-like_dom"/>
</dbReference>
<organism evidence="2 4">
    <name type="scientific">Caenorhabditis elegans</name>
    <dbReference type="NCBI Taxonomy" id="6239"/>
    <lineage>
        <taxon>Eukaryota</taxon>
        <taxon>Metazoa</taxon>
        <taxon>Ecdysozoa</taxon>
        <taxon>Nematoda</taxon>
        <taxon>Chromadorea</taxon>
        <taxon>Rhabditida</taxon>
        <taxon>Rhabditina</taxon>
        <taxon>Rhabditomorpha</taxon>
        <taxon>Rhabditoidea</taxon>
        <taxon>Rhabditidae</taxon>
        <taxon>Peloderinae</taxon>
        <taxon>Caenorhabditis</taxon>
    </lineage>
</organism>
<dbReference type="Proteomes" id="UP000001940">
    <property type="component" value="Chromosome V"/>
</dbReference>
<dbReference type="InterPro" id="IPR016638">
    <property type="entry name" value="UPF0376"/>
</dbReference>
<dbReference type="PIRSF" id="PIRSF015697">
    <property type="entry name" value="UCP015697"/>
    <property type="match status" value="1"/>
</dbReference>
<feature type="domain" description="T20D4.11-like" evidence="1">
    <location>
        <begin position="20"/>
        <end position="179"/>
    </location>
</feature>
<evidence type="ECO:0000313" key="4">
    <source>
        <dbReference type="Proteomes" id="UP000001940"/>
    </source>
</evidence>
<reference evidence="2" key="2">
    <citation type="submission" date="2003-03" db="EMBL/GenBank/DDBJ databases">
        <authorList>
            <person name="Sulson J.E."/>
            <person name="Waterston R."/>
        </authorList>
    </citation>
    <scope>NUCLEOTIDE SEQUENCE</scope>
    <source>
        <strain evidence="2">Bristol N2</strain>
    </source>
</reference>
<dbReference type="EMBL" id="BX284605">
    <property type="protein sequence ID" value="CCD68876.3"/>
    <property type="molecule type" value="Genomic_DNA"/>
</dbReference>
<keyword evidence="4" id="KW-1185">Reference proteome</keyword>
<accession>Q9N5A7</accession>
<dbReference type="AlphaFoldDB" id="Q9N5A7"/>
<reference evidence="2" key="3">
    <citation type="submission" date="2024-10" db="EMBL/GenBank/DDBJ databases">
        <authorList>
            <consortium name="WormBase Consortium"/>
            <person name="WormBase"/>
        </authorList>
    </citation>
    <scope>NUCLEOTIDE SEQUENCE</scope>
    <source>
        <strain evidence="2">Bristol N2</strain>
    </source>
</reference>
<gene>
    <name evidence="3" type="ORF">CELE_F07B7.14</name>
    <name evidence="2" type="ORF">CELE_W09B7.3</name>
    <name evidence="3 5" type="ORF">F07B7.14</name>
    <name evidence="6" type="ORF">W09B7.3</name>
</gene>
<reference evidence="2 4" key="1">
    <citation type="journal article" date="1998" name="Science">
        <title>Genome sequence of the nematode C. elegans: a platform for investigating biology.</title>
        <authorList>
            <consortium name="The C. elegans sequencing consortium"/>
            <person name="Sulson J.E."/>
            <person name="Waterston R."/>
        </authorList>
    </citation>
    <scope>NUCLEOTIDE SEQUENCE [LARGE SCALE GENOMIC DNA]</scope>
    <source>
        <strain evidence="2 4">Bristol N2</strain>
    </source>
</reference>
<dbReference type="SMR" id="Q9N5A7"/>
<protein>
    <submittedName>
        <fullName evidence="2">DUF19 domain-containing protein</fullName>
    </submittedName>
</protein>
<dbReference type="UCSC" id="W09B7.3">
    <property type="organism name" value="c. elegans"/>
</dbReference>
<dbReference type="Pfam" id="PF01579">
    <property type="entry name" value="DUF19"/>
    <property type="match status" value="1"/>
</dbReference>
<evidence type="ECO:0000313" key="3">
    <source>
        <dbReference type="EMBL" id="CCD68876.3"/>
    </source>
</evidence>
<accession>Q965Y8</accession>
<proteinExistence type="predicted"/>
<dbReference type="FunCoup" id="Q9N5A7">
    <property type="interactions" value="308"/>
</dbReference>
<dbReference type="PANTHER" id="PTHR21453:SF30">
    <property type="entry name" value="DUF19 DOMAIN-CONTAINING PROTEIN"/>
    <property type="match status" value="1"/>
</dbReference>
<dbReference type="eggNOG" id="ENOG502TI9K">
    <property type="taxonomic scope" value="Eukaryota"/>
</dbReference>
<dbReference type="WormBase" id="F07B7.14">
    <property type="protein sequence ID" value="CE52359"/>
    <property type="gene ID" value="WBGene00017192"/>
</dbReference>
<dbReference type="OrthoDB" id="5835962at2759"/>
<evidence type="ECO:0000313" key="6">
    <source>
        <dbReference type="WormBase" id="W09B7.3"/>
    </source>
</evidence>
<sequence length="181" mass="20598">MFFLLILLVRSTVGDDEKTCVKFEGTKAFQCLHTLHDISKNAGSIDFYKKEDSDKMNMMCEGFTVCAEYLKCKAEIKVVYYIDKIVSFCAATGFLSTDFKECNHKLYVQNSTCVQEWEPLPDPVEDPVEMAAIQKEACKNILGKESCVEKEIIENCNVELAVNFRKHFLALHRIIGACENL</sequence>
<dbReference type="AGR" id="WB:WBGene00017192"/>
<dbReference type="PaxDb" id="6239-F07B7.14"/>